<evidence type="ECO:0000313" key="2">
    <source>
        <dbReference type="Proteomes" id="UP001633002"/>
    </source>
</evidence>
<comment type="caution">
    <text evidence="1">The sequence shown here is derived from an EMBL/GenBank/DDBJ whole genome shotgun (WGS) entry which is preliminary data.</text>
</comment>
<evidence type="ECO:0000313" key="1">
    <source>
        <dbReference type="EMBL" id="KAL3686910.1"/>
    </source>
</evidence>
<evidence type="ECO:0008006" key="3">
    <source>
        <dbReference type="Google" id="ProtNLM"/>
    </source>
</evidence>
<dbReference type="EMBL" id="JBJQOH010000004">
    <property type="protein sequence ID" value="KAL3686910.1"/>
    <property type="molecule type" value="Genomic_DNA"/>
</dbReference>
<sequence length="200" mass="22866">MSCSDHAMWVCVAMGSGGNTSLGVADLNVNRNGGDLGERLASRTREKLDDNLPRLVGIIQLNVEKTSKRLGRLKRTTMMLRAVESNPSRDRIVAWVREELVQRRWMQVCQIRALNRRDFLIVFQQEQDLASFLEKTHRFINGKLVLFMEWNGEIEVAPMNDSLKVVWIELENIPPFMEDQTEAMMAAVGPMAYSAVDRQE</sequence>
<dbReference type="AlphaFoldDB" id="A0ABD3H5X3"/>
<reference evidence="1 2" key="1">
    <citation type="submission" date="2024-09" db="EMBL/GenBank/DDBJ databases">
        <title>Chromosome-scale assembly of Riccia sorocarpa.</title>
        <authorList>
            <person name="Paukszto L."/>
        </authorList>
    </citation>
    <scope>NUCLEOTIDE SEQUENCE [LARGE SCALE GENOMIC DNA]</scope>
    <source>
        <strain evidence="1">LP-2024</strain>
        <tissue evidence="1">Aerial parts of the thallus</tissue>
    </source>
</reference>
<protein>
    <recommendedName>
        <fullName evidence="3">DUF4283 domain-containing protein</fullName>
    </recommendedName>
</protein>
<keyword evidence="2" id="KW-1185">Reference proteome</keyword>
<gene>
    <name evidence="1" type="ORF">R1sor_013219</name>
</gene>
<dbReference type="Proteomes" id="UP001633002">
    <property type="component" value="Unassembled WGS sequence"/>
</dbReference>
<name>A0ABD3H5X3_9MARC</name>
<accession>A0ABD3H5X3</accession>
<organism evidence="1 2">
    <name type="scientific">Riccia sorocarpa</name>
    <dbReference type="NCBI Taxonomy" id="122646"/>
    <lineage>
        <taxon>Eukaryota</taxon>
        <taxon>Viridiplantae</taxon>
        <taxon>Streptophyta</taxon>
        <taxon>Embryophyta</taxon>
        <taxon>Marchantiophyta</taxon>
        <taxon>Marchantiopsida</taxon>
        <taxon>Marchantiidae</taxon>
        <taxon>Marchantiales</taxon>
        <taxon>Ricciaceae</taxon>
        <taxon>Riccia</taxon>
    </lineage>
</organism>
<proteinExistence type="predicted"/>